<organism evidence="2 3">
    <name type="scientific">Amycolatopsis rhizosphaerae</name>
    <dbReference type="NCBI Taxonomy" id="2053003"/>
    <lineage>
        <taxon>Bacteria</taxon>
        <taxon>Bacillati</taxon>
        <taxon>Actinomycetota</taxon>
        <taxon>Actinomycetes</taxon>
        <taxon>Pseudonocardiales</taxon>
        <taxon>Pseudonocardiaceae</taxon>
        <taxon>Amycolatopsis</taxon>
    </lineage>
</organism>
<dbReference type="EMBL" id="VJWX01000397">
    <property type="protein sequence ID" value="TVT31147.1"/>
    <property type="molecule type" value="Genomic_DNA"/>
</dbReference>
<gene>
    <name evidence="2" type="ORF">FNH05_28580</name>
</gene>
<dbReference type="OrthoDB" id="9873170at2"/>
<reference evidence="2 3" key="2">
    <citation type="submission" date="2019-08" db="EMBL/GenBank/DDBJ databases">
        <title>Amycolatopsis acidicola sp. nov., isolated from peat swamp forest soil.</title>
        <authorList>
            <person name="Srisuk N."/>
        </authorList>
    </citation>
    <scope>NUCLEOTIDE SEQUENCE [LARGE SCALE GENOMIC DNA]</scope>
    <source>
        <strain evidence="2 3">TBRC 6029</strain>
    </source>
</reference>
<feature type="compositionally biased region" description="Basic and acidic residues" evidence="1">
    <location>
        <begin position="1"/>
        <end position="50"/>
    </location>
</feature>
<dbReference type="AlphaFoldDB" id="A0A558B3Q7"/>
<evidence type="ECO:0000256" key="1">
    <source>
        <dbReference type="SAM" id="MobiDB-lite"/>
    </source>
</evidence>
<dbReference type="Proteomes" id="UP000320011">
    <property type="component" value="Unassembled WGS sequence"/>
</dbReference>
<evidence type="ECO:0000313" key="3">
    <source>
        <dbReference type="Proteomes" id="UP000320011"/>
    </source>
</evidence>
<feature type="region of interest" description="Disordered" evidence="1">
    <location>
        <begin position="1"/>
        <end position="120"/>
    </location>
</feature>
<accession>A0A558B3Q7</accession>
<comment type="caution">
    <text evidence="2">The sequence shown here is derived from an EMBL/GenBank/DDBJ whole genome shotgun (WGS) entry which is preliminary data.</text>
</comment>
<feature type="compositionally biased region" description="Basic and acidic residues" evidence="1">
    <location>
        <begin position="93"/>
        <end position="109"/>
    </location>
</feature>
<feature type="compositionally biased region" description="Basic and acidic residues" evidence="1">
    <location>
        <begin position="68"/>
        <end position="82"/>
    </location>
</feature>
<sequence length="120" mass="12540">MNDKEEKHHGWAPDVGHGSEDAQEARRKAMDTPSEEKGEGREVSEEERRGVGSAETEPGSPAGAGESVTRRPEDRGGEKGTEGTKGPAQRPYGRTEGDTGVGKEGKATEGPDLPSGDQGG</sequence>
<evidence type="ECO:0000313" key="2">
    <source>
        <dbReference type="EMBL" id="TVT31147.1"/>
    </source>
</evidence>
<keyword evidence="3" id="KW-1185">Reference proteome</keyword>
<dbReference type="RefSeq" id="WP_144591949.1">
    <property type="nucleotide sequence ID" value="NZ_VJWX01000397.1"/>
</dbReference>
<name>A0A558B3Q7_9PSEU</name>
<proteinExistence type="predicted"/>
<reference evidence="2 3" key="1">
    <citation type="submission" date="2019-07" db="EMBL/GenBank/DDBJ databases">
        <authorList>
            <person name="Duangmal K."/>
            <person name="Teo W.F.A."/>
        </authorList>
    </citation>
    <scope>NUCLEOTIDE SEQUENCE [LARGE SCALE GENOMIC DNA]</scope>
    <source>
        <strain evidence="2 3">TBRC 6029</strain>
    </source>
</reference>
<protein>
    <submittedName>
        <fullName evidence="2">Uncharacterized protein</fullName>
    </submittedName>
</protein>